<accession>A0ACC2VBE9</accession>
<protein>
    <submittedName>
        <fullName evidence="1">Uncharacterized protein</fullName>
    </submittedName>
</protein>
<gene>
    <name evidence="1" type="ORF">QFC20_006452</name>
</gene>
<evidence type="ECO:0000313" key="1">
    <source>
        <dbReference type="EMBL" id="KAJ9096314.1"/>
    </source>
</evidence>
<keyword evidence="2" id="KW-1185">Reference proteome</keyword>
<reference evidence="1" key="1">
    <citation type="submission" date="2023-04" db="EMBL/GenBank/DDBJ databases">
        <title>Draft Genome sequencing of Naganishia species isolated from polar environments using Oxford Nanopore Technology.</title>
        <authorList>
            <person name="Leo P."/>
            <person name="Venkateswaran K."/>
        </authorList>
    </citation>
    <scope>NUCLEOTIDE SEQUENCE</scope>
    <source>
        <strain evidence="1">MNA-CCFEE 5262</strain>
    </source>
</reference>
<name>A0ACC2VBE9_9TREE</name>
<organism evidence="1 2">
    <name type="scientific">Naganishia adeliensis</name>
    <dbReference type="NCBI Taxonomy" id="92952"/>
    <lineage>
        <taxon>Eukaryota</taxon>
        <taxon>Fungi</taxon>
        <taxon>Dikarya</taxon>
        <taxon>Basidiomycota</taxon>
        <taxon>Agaricomycotina</taxon>
        <taxon>Tremellomycetes</taxon>
        <taxon>Filobasidiales</taxon>
        <taxon>Filobasidiaceae</taxon>
        <taxon>Naganishia</taxon>
    </lineage>
</organism>
<dbReference type="Proteomes" id="UP001230649">
    <property type="component" value="Unassembled WGS sequence"/>
</dbReference>
<dbReference type="EMBL" id="JASBWS010000114">
    <property type="protein sequence ID" value="KAJ9096314.1"/>
    <property type="molecule type" value="Genomic_DNA"/>
</dbReference>
<evidence type="ECO:0000313" key="2">
    <source>
        <dbReference type="Proteomes" id="UP001230649"/>
    </source>
</evidence>
<proteinExistence type="predicted"/>
<comment type="caution">
    <text evidence="1">The sequence shown here is derived from an EMBL/GenBank/DDBJ whole genome shotgun (WGS) entry which is preliminary data.</text>
</comment>
<sequence length="147" mass="16296">MHDQQATDKVAPEGRTPSFSEKKIASLRKSIEEYEEQAKRLADVLAAQDKELERLRRLRPDHDKIPTLKQEAEKLIRDWLESQVELRVYHDQLSILTDVDTAAGVEGDESKNADTASDGSDHASGPPPSTAAFTEDSTLNPNSDVKG</sequence>